<evidence type="ECO:0000259" key="2">
    <source>
        <dbReference type="PROSITE" id="PS50240"/>
    </source>
</evidence>
<dbReference type="PANTHER" id="PTHR24260:SF136">
    <property type="entry name" value="GH08193P-RELATED"/>
    <property type="match status" value="1"/>
</dbReference>
<keyword evidence="4" id="KW-1185">Reference proteome</keyword>
<evidence type="ECO:0000313" key="3">
    <source>
        <dbReference type="EMBL" id="GAA1125656.1"/>
    </source>
</evidence>
<evidence type="ECO:0000256" key="1">
    <source>
        <dbReference type="SAM" id="MobiDB-lite"/>
    </source>
</evidence>
<dbReference type="InterPro" id="IPR043504">
    <property type="entry name" value="Peptidase_S1_PA_chymotrypsin"/>
</dbReference>
<accession>A0ABN1U765</accession>
<name>A0ABN1U765_9ACTN</name>
<dbReference type="SUPFAM" id="SSF89372">
    <property type="entry name" value="Fucose-specific lectin"/>
    <property type="match status" value="1"/>
</dbReference>
<reference evidence="3 4" key="1">
    <citation type="journal article" date="2019" name="Int. J. Syst. Evol. Microbiol.">
        <title>The Global Catalogue of Microorganisms (GCM) 10K type strain sequencing project: providing services to taxonomists for standard genome sequencing and annotation.</title>
        <authorList>
            <consortium name="The Broad Institute Genomics Platform"/>
            <consortium name="The Broad Institute Genome Sequencing Center for Infectious Disease"/>
            <person name="Wu L."/>
            <person name="Ma J."/>
        </authorList>
    </citation>
    <scope>NUCLEOTIDE SEQUENCE [LARGE SCALE GENOMIC DNA]</scope>
    <source>
        <strain evidence="3 4">JCM 13002</strain>
    </source>
</reference>
<dbReference type="RefSeq" id="WP_344628274.1">
    <property type="nucleotide sequence ID" value="NZ_BAAALD010000155.1"/>
</dbReference>
<sequence length="675" mass="68922">MLPGTVGVSQADAASPSSAAGAVEDFSYPDAAQILAERGILLKRGNGNITLAACAAGSGQITVKARGASDICFQATGSRGYLSLEIPRATGIHGDGTHDVTANVTTNGETSTVSVNKNLWTAIGEAADPEGREGTLVEITSTGPAGPATGPAPEQPFAAKLAIGTDKRSCTGALVDPLWVITAASCFTDTPDQASALAPGAPKDKTTATIGRGDLTSTTGQVRDVVKLVPRTDRDLVLARLATPVTDITPISLSTTAPITGEDLQSIGFGRTKTEWVPTKSHTATFTVDTTAPAGIDLAAKTPGATVCKGDAGGPVWHTENGKPALVAVSSRSWQGGCLGTDPAETRTGAYAVRTEGVASWLQDVRAAEAGWKASVLVNGDNGALYRAIRLADGTYTTFKDIQASTGTTGGVTAFAEAGINNETEIVALGGDGHLWHSVIFPQYPGSTAGVVAPKTDLTGAGRPLANITQVSAVSIGWELHVVVVAGGKVYHTVRNAGGSWSGWGDVQNVTGPLATVTTTAIASVGGELQLVAVAGGKAYHTIRNTAGSWASWGDIAQAAGATGPISGVTLAGEGSEAHVAVLVSNGTQQFHTIRHANRTWQPFANLTGVWGTLTATSISASQVDNQVQFTVTTSDNRLLWTARNTDATWATVTAVNLQGATGTHNRTAITGYIA</sequence>
<dbReference type="InterPro" id="IPR001254">
    <property type="entry name" value="Trypsin_dom"/>
</dbReference>
<dbReference type="Gene3D" id="2.40.10.10">
    <property type="entry name" value="Trypsin-like serine proteases"/>
    <property type="match status" value="1"/>
</dbReference>
<proteinExistence type="predicted"/>
<organism evidence="3 4">
    <name type="scientific">Kitasatospora arboriphila</name>
    <dbReference type="NCBI Taxonomy" id="258052"/>
    <lineage>
        <taxon>Bacteria</taxon>
        <taxon>Bacillati</taxon>
        <taxon>Actinomycetota</taxon>
        <taxon>Actinomycetes</taxon>
        <taxon>Kitasatosporales</taxon>
        <taxon>Streptomycetaceae</taxon>
        <taxon>Kitasatospora</taxon>
    </lineage>
</organism>
<evidence type="ECO:0000313" key="4">
    <source>
        <dbReference type="Proteomes" id="UP001499987"/>
    </source>
</evidence>
<protein>
    <recommendedName>
        <fullName evidence="2">Peptidase S1 domain-containing protein</fullName>
    </recommendedName>
</protein>
<dbReference type="PANTHER" id="PTHR24260">
    <property type="match status" value="1"/>
</dbReference>
<dbReference type="EMBL" id="BAAALD010000155">
    <property type="protein sequence ID" value="GAA1125656.1"/>
    <property type="molecule type" value="Genomic_DNA"/>
</dbReference>
<dbReference type="InterPro" id="IPR009003">
    <property type="entry name" value="Peptidase_S1_PA"/>
</dbReference>
<comment type="caution">
    <text evidence="3">The sequence shown here is derived from an EMBL/GenBank/DDBJ whole genome shotgun (WGS) entry which is preliminary data.</text>
</comment>
<feature type="region of interest" description="Disordered" evidence="1">
    <location>
        <begin position="193"/>
        <end position="212"/>
    </location>
</feature>
<dbReference type="PROSITE" id="PS50240">
    <property type="entry name" value="TRYPSIN_DOM"/>
    <property type="match status" value="1"/>
</dbReference>
<dbReference type="InterPro" id="IPR001314">
    <property type="entry name" value="Peptidase_S1A"/>
</dbReference>
<dbReference type="PRINTS" id="PR00722">
    <property type="entry name" value="CHYMOTRYPSIN"/>
</dbReference>
<dbReference type="Pfam" id="PF00089">
    <property type="entry name" value="Trypsin"/>
    <property type="match status" value="1"/>
</dbReference>
<feature type="domain" description="Peptidase S1" evidence="2">
    <location>
        <begin position="144"/>
        <end position="367"/>
    </location>
</feature>
<dbReference type="InterPro" id="IPR051333">
    <property type="entry name" value="CLIP_Serine_Protease"/>
</dbReference>
<gene>
    <name evidence="3" type="ORF">GCM10009663_75310</name>
</gene>
<dbReference type="Proteomes" id="UP001499987">
    <property type="component" value="Unassembled WGS sequence"/>
</dbReference>
<dbReference type="SUPFAM" id="SSF50494">
    <property type="entry name" value="Trypsin-like serine proteases"/>
    <property type="match status" value="1"/>
</dbReference>
<dbReference type="SMART" id="SM00020">
    <property type="entry name" value="Tryp_SPc"/>
    <property type="match status" value="1"/>
</dbReference>